<dbReference type="EMBL" id="CAOQHR010000003">
    <property type="protein sequence ID" value="CAI6332865.1"/>
    <property type="molecule type" value="Genomic_DNA"/>
</dbReference>
<name>A0A9W4UBH3_9PLEO</name>
<keyword evidence="2" id="KW-1185">Reference proteome</keyword>
<sequence>MSLILIVADKFASQQMDQMPGNAIPSKSFTNLPPEVRNAIYSLCTPVTGYMQDFRGLLLVSKQVRAEYEHEAVNTMSKFLDRIEKEWPHELELRIQRPTALSTLQYINVRLPVSIYDPFKPDSAEEVDDVPSLSRLEPCLKPLFSLCLSELSLGYYFDDGYRSPSVMLTSRLLPYGLLLDLTNILTPPSESDNFHCPLRKSRQFRLERPMRVRRLRYHWAIPDHSSSSFRTYVEKANTGFFLSEVKTWLWQEEEDNVVRNWGSSSNGTVFFDINV</sequence>
<comment type="caution">
    <text evidence="1">The sequence shown here is derived from an EMBL/GenBank/DDBJ whole genome shotgun (WGS) entry which is preliminary data.</text>
</comment>
<dbReference type="Proteomes" id="UP001152607">
    <property type="component" value="Unassembled WGS sequence"/>
</dbReference>
<dbReference type="OrthoDB" id="3777618at2759"/>
<gene>
    <name evidence="1" type="ORF">PDIGIT_LOCUS5898</name>
</gene>
<dbReference type="AlphaFoldDB" id="A0A9W4UBH3"/>
<evidence type="ECO:0000313" key="1">
    <source>
        <dbReference type="EMBL" id="CAI6332865.1"/>
    </source>
</evidence>
<proteinExistence type="predicted"/>
<reference evidence="1" key="1">
    <citation type="submission" date="2023-01" db="EMBL/GenBank/DDBJ databases">
        <authorList>
            <person name="Van Ghelder C."/>
            <person name="Rancurel C."/>
        </authorList>
    </citation>
    <scope>NUCLEOTIDE SEQUENCE</scope>
    <source>
        <strain evidence="1">CNCM I-4278</strain>
    </source>
</reference>
<accession>A0A9W4UBH3</accession>
<protein>
    <submittedName>
        <fullName evidence="1">Uncharacterized protein</fullName>
    </submittedName>
</protein>
<organism evidence="1 2">
    <name type="scientific">Periconia digitata</name>
    <dbReference type="NCBI Taxonomy" id="1303443"/>
    <lineage>
        <taxon>Eukaryota</taxon>
        <taxon>Fungi</taxon>
        <taxon>Dikarya</taxon>
        <taxon>Ascomycota</taxon>
        <taxon>Pezizomycotina</taxon>
        <taxon>Dothideomycetes</taxon>
        <taxon>Pleosporomycetidae</taxon>
        <taxon>Pleosporales</taxon>
        <taxon>Massarineae</taxon>
        <taxon>Periconiaceae</taxon>
        <taxon>Periconia</taxon>
    </lineage>
</organism>
<evidence type="ECO:0000313" key="2">
    <source>
        <dbReference type="Proteomes" id="UP001152607"/>
    </source>
</evidence>